<organism evidence="5 6">
    <name type="scientific">Micrococcus flavus</name>
    <dbReference type="NCBI Taxonomy" id="384602"/>
    <lineage>
        <taxon>Bacteria</taxon>
        <taxon>Bacillati</taxon>
        <taxon>Actinomycetota</taxon>
        <taxon>Actinomycetes</taxon>
        <taxon>Micrococcales</taxon>
        <taxon>Micrococcaceae</taxon>
        <taxon>Micrococcus</taxon>
    </lineage>
</organism>
<name>A0A4Y8X2W3_9MICC</name>
<evidence type="ECO:0000256" key="3">
    <source>
        <dbReference type="ARBA" id="ARBA00022989"/>
    </source>
</evidence>
<dbReference type="CDD" id="cd16914">
    <property type="entry name" value="EcfT"/>
    <property type="match status" value="1"/>
</dbReference>
<reference evidence="5 6" key="1">
    <citation type="submission" date="2020-08" db="EMBL/GenBank/DDBJ databases">
        <title>Sequencing the genomes of 1000 actinobacteria strains.</title>
        <authorList>
            <person name="Klenk H.-P."/>
        </authorList>
    </citation>
    <scope>NUCLEOTIDE SEQUENCE [LARGE SCALE GENOMIC DNA]</scope>
    <source>
        <strain evidence="5 6">DSM 19079</strain>
    </source>
</reference>
<dbReference type="AlphaFoldDB" id="A0A4Y8X2W3"/>
<dbReference type="InterPro" id="IPR003339">
    <property type="entry name" value="ABC/ECF_trnsptr_transmembrane"/>
</dbReference>
<comment type="caution">
    <text evidence="5">The sequence shown here is derived from an EMBL/GenBank/DDBJ whole genome shotgun (WGS) entry which is preliminary data.</text>
</comment>
<keyword evidence="6" id="KW-1185">Reference proteome</keyword>
<keyword evidence="2" id="KW-0812">Transmembrane</keyword>
<comment type="subcellular location">
    <subcellularLocation>
        <location evidence="1">Membrane</location>
        <topology evidence="1">Multi-pass membrane protein</topology>
    </subcellularLocation>
</comment>
<dbReference type="OrthoDB" id="509049at2"/>
<evidence type="ECO:0000313" key="5">
    <source>
        <dbReference type="EMBL" id="MBB4881814.1"/>
    </source>
</evidence>
<dbReference type="GO" id="GO:0005886">
    <property type="term" value="C:plasma membrane"/>
    <property type="evidence" value="ECO:0007669"/>
    <property type="project" value="UniProtKB-ARBA"/>
</dbReference>
<sequence>MLSLYVDGDSPLHRCPAGWKMGVFAVWVLALTLLPASVGTAGAAVIGAVVAYLVGFGVRRGAGMLAADLRGLWIFYAVLFAAQWLFLDLTTAVLTTARVLGVVLTAQVMTRTTRIADMAGVAEALLTPVPHLPWIGPALARAGVRPDRVGLAMGLVLASIGHLRALAEQIRHAQAARGVRLAPWAWILPLLVLSLKHADDVGDALAARGIE</sequence>
<dbReference type="Proteomes" id="UP000560081">
    <property type="component" value="Unassembled WGS sequence"/>
</dbReference>
<evidence type="ECO:0000256" key="1">
    <source>
        <dbReference type="ARBA" id="ARBA00004141"/>
    </source>
</evidence>
<proteinExistence type="predicted"/>
<evidence type="ECO:0000256" key="2">
    <source>
        <dbReference type="ARBA" id="ARBA00022692"/>
    </source>
</evidence>
<keyword evidence="3" id="KW-1133">Transmembrane helix</keyword>
<keyword evidence="4" id="KW-0472">Membrane</keyword>
<accession>A0A4Y8X2W3</accession>
<dbReference type="RefSeq" id="WP_135029440.1">
    <property type="nucleotide sequence ID" value="NZ_BMLA01000003.1"/>
</dbReference>
<protein>
    <submittedName>
        <fullName evidence="5">Biotin transport system permease protein</fullName>
    </submittedName>
</protein>
<gene>
    <name evidence="5" type="ORF">BJ976_000165</name>
</gene>
<evidence type="ECO:0000313" key="6">
    <source>
        <dbReference type="Proteomes" id="UP000560081"/>
    </source>
</evidence>
<dbReference type="EMBL" id="JACHMC010000001">
    <property type="protein sequence ID" value="MBB4881814.1"/>
    <property type="molecule type" value="Genomic_DNA"/>
</dbReference>
<evidence type="ECO:0000256" key="4">
    <source>
        <dbReference type="ARBA" id="ARBA00023136"/>
    </source>
</evidence>